<dbReference type="PANTHER" id="PTHR42920:SF5">
    <property type="entry name" value="EAMA DOMAIN-CONTAINING PROTEIN"/>
    <property type="match status" value="1"/>
</dbReference>
<dbReference type="Pfam" id="PF00892">
    <property type="entry name" value="EamA"/>
    <property type="match status" value="2"/>
</dbReference>
<sequence length="310" mass="32008">MSKATEKYLLSLVLFGSNGVIASLIDLPSPLVVLLRTVLGALALVAVLAASRSRASRRGRAQSPTPLASRAHPRQALYLAASGAALGVGWLFLFEAYRLIGVGVASLAYYCGPVIVMALSPVLFGECLTLPKVAGFAAVVCGAFLVVGKVLGAGMSGWGLFYGAMSAVMYAVMVICSKRVTDIAGLECATIQLGAAALAVVVFVAASVATESMALPLAQLTRLNAPATLFLGLVNTGVGCYLYFSSIVELPVQRVAVCGYLEPLSAVVFSALLLGEPLTPVNILGGTLILGGAAFCELAEQRQRRRIAAA</sequence>
<dbReference type="InterPro" id="IPR051258">
    <property type="entry name" value="Diverse_Substrate_Transporter"/>
</dbReference>
<feature type="transmembrane region" description="Helical" evidence="7">
    <location>
        <begin position="255"/>
        <end position="275"/>
    </location>
</feature>
<dbReference type="Gene3D" id="1.10.3730.20">
    <property type="match status" value="2"/>
</dbReference>
<dbReference type="InterPro" id="IPR000620">
    <property type="entry name" value="EamA_dom"/>
</dbReference>
<dbReference type="InterPro" id="IPR037185">
    <property type="entry name" value="EmrE-like"/>
</dbReference>
<comment type="subcellular location">
    <subcellularLocation>
        <location evidence="1">Cell membrane</location>
        <topology evidence="1">Multi-pass membrane protein</topology>
    </subcellularLocation>
</comment>
<keyword evidence="3" id="KW-1003">Cell membrane</keyword>
<feature type="transmembrane region" description="Helical" evidence="7">
    <location>
        <begin position="188"/>
        <end position="209"/>
    </location>
</feature>
<gene>
    <name evidence="9" type="ORF">INP52_08200</name>
</gene>
<evidence type="ECO:0000256" key="3">
    <source>
        <dbReference type="ARBA" id="ARBA00022475"/>
    </source>
</evidence>
<feature type="transmembrane region" description="Helical" evidence="7">
    <location>
        <begin position="281"/>
        <end position="299"/>
    </location>
</feature>
<evidence type="ECO:0000256" key="4">
    <source>
        <dbReference type="ARBA" id="ARBA00022692"/>
    </source>
</evidence>
<evidence type="ECO:0000259" key="8">
    <source>
        <dbReference type="Pfam" id="PF00892"/>
    </source>
</evidence>
<organism evidence="9 10">
    <name type="scientific">Thermophilibacter immobilis</name>
    <dbReference type="NCBI Taxonomy" id="2779519"/>
    <lineage>
        <taxon>Bacteria</taxon>
        <taxon>Bacillati</taxon>
        <taxon>Actinomycetota</taxon>
        <taxon>Coriobacteriia</taxon>
        <taxon>Coriobacteriales</taxon>
        <taxon>Atopobiaceae</taxon>
        <taxon>Thermophilibacter</taxon>
    </lineage>
</organism>
<keyword evidence="4 7" id="KW-0812">Transmembrane</keyword>
<feature type="transmembrane region" description="Helical" evidence="7">
    <location>
        <begin position="158"/>
        <end position="176"/>
    </location>
</feature>
<protein>
    <submittedName>
        <fullName evidence="9">EamA family transporter</fullName>
    </submittedName>
</protein>
<keyword evidence="6 7" id="KW-0472">Membrane</keyword>
<evidence type="ECO:0000313" key="9">
    <source>
        <dbReference type="EMBL" id="QOY60379.1"/>
    </source>
</evidence>
<evidence type="ECO:0000256" key="6">
    <source>
        <dbReference type="ARBA" id="ARBA00023136"/>
    </source>
</evidence>
<dbReference type="EMBL" id="CP063767">
    <property type="protein sequence ID" value="QOY60379.1"/>
    <property type="molecule type" value="Genomic_DNA"/>
</dbReference>
<feature type="transmembrane region" description="Helical" evidence="7">
    <location>
        <begin position="76"/>
        <end position="93"/>
    </location>
</feature>
<keyword evidence="10" id="KW-1185">Reference proteome</keyword>
<dbReference type="PANTHER" id="PTHR42920">
    <property type="entry name" value="OS03G0707200 PROTEIN-RELATED"/>
    <property type="match status" value="1"/>
</dbReference>
<keyword evidence="5 7" id="KW-1133">Transmembrane helix</keyword>
<evidence type="ECO:0000256" key="7">
    <source>
        <dbReference type="SAM" id="Phobius"/>
    </source>
</evidence>
<dbReference type="Proteomes" id="UP000593735">
    <property type="component" value="Chromosome"/>
</dbReference>
<accession>A0A7S7RUL3</accession>
<reference evidence="9 10" key="1">
    <citation type="submission" date="2020-10" db="EMBL/GenBank/DDBJ databases">
        <title>Olsenella immobilis sp.nov., isolated from the mud in a fermentation cellar used for the production of Chinese strong-flavoured liquor.</title>
        <authorList>
            <person name="Lu L."/>
        </authorList>
    </citation>
    <scope>NUCLEOTIDE SEQUENCE [LARGE SCALE GENOMIC DNA]</scope>
    <source>
        <strain evidence="9 10">LZLJ-2</strain>
    </source>
</reference>
<feature type="transmembrane region" description="Helical" evidence="7">
    <location>
        <begin position="133"/>
        <end position="152"/>
    </location>
</feature>
<evidence type="ECO:0000256" key="5">
    <source>
        <dbReference type="ARBA" id="ARBA00022989"/>
    </source>
</evidence>
<evidence type="ECO:0000256" key="2">
    <source>
        <dbReference type="ARBA" id="ARBA00007362"/>
    </source>
</evidence>
<feature type="transmembrane region" description="Helical" evidence="7">
    <location>
        <begin position="229"/>
        <end position="248"/>
    </location>
</feature>
<feature type="transmembrane region" description="Helical" evidence="7">
    <location>
        <begin position="32"/>
        <end position="50"/>
    </location>
</feature>
<dbReference type="RefSeq" id="WP_194370764.1">
    <property type="nucleotide sequence ID" value="NZ_CP063767.1"/>
</dbReference>
<dbReference type="SUPFAM" id="SSF103481">
    <property type="entry name" value="Multidrug resistance efflux transporter EmrE"/>
    <property type="match status" value="2"/>
</dbReference>
<feature type="domain" description="EamA" evidence="8">
    <location>
        <begin position="9"/>
        <end position="147"/>
    </location>
</feature>
<feature type="domain" description="EamA" evidence="8">
    <location>
        <begin position="158"/>
        <end position="295"/>
    </location>
</feature>
<dbReference type="GO" id="GO:0005886">
    <property type="term" value="C:plasma membrane"/>
    <property type="evidence" value="ECO:0007669"/>
    <property type="project" value="UniProtKB-SubCell"/>
</dbReference>
<evidence type="ECO:0000256" key="1">
    <source>
        <dbReference type="ARBA" id="ARBA00004651"/>
    </source>
</evidence>
<name>A0A7S7RUL3_9ACTN</name>
<comment type="similarity">
    <text evidence="2">Belongs to the EamA transporter family.</text>
</comment>
<evidence type="ECO:0000313" key="10">
    <source>
        <dbReference type="Proteomes" id="UP000593735"/>
    </source>
</evidence>
<dbReference type="AlphaFoldDB" id="A0A7S7RUL3"/>
<dbReference type="KEGG" id="tio:INP52_08200"/>
<proteinExistence type="inferred from homology"/>
<feature type="transmembrane region" description="Helical" evidence="7">
    <location>
        <begin position="99"/>
        <end position="124"/>
    </location>
</feature>